<keyword evidence="2" id="KW-1185">Reference proteome</keyword>
<comment type="caution">
    <text evidence="1">The sequence shown here is derived from an EMBL/GenBank/DDBJ whole genome shotgun (WGS) entry which is preliminary data.</text>
</comment>
<gene>
    <name evidence="1" type="ORF">NC658_05535</name>
</gene>
<proteinExistence type="predicted"/>
<reference evidence="1 2" key="1">
    <citation type="submission" date="2022-06" db="EMBL/GenBank/DDBJ databases">
        <title>Whole genome sequence of Streptomyces griseoincarnatus RB7AG.</title>
        <authorList>
            <person name="Ray L."/>
            <person name="Behera S."/>
            <person name="Panda A.N."/>
        </authorList>
    </citation>
    <scope>NUCLEOTIDE SEQUENCE [LARGE SCALE GENOMIC DNA]</scope>
    <source>
        <strain evidence="1 2">RB7AG</strain>
    </source>
</reference>
<sequence>MKHIGAVQVVVTADDFDREPTAAELDAIASETPLIVAEVELLDVQISLLDRPATEWDTRWLRRARRKVLTARRELTNRGATVPGVVA</sequence>
<dbReference type="Proteomes" id="UP001523263">
    <property type="component" value="Unassembled WGS sequence"/>
</dbReference>
<name>A0ABT0VPY7_STRGI</name>
<protein>
    <submittedName>
        <fullName evidence="1">DUF6284 family protein</fullName>
    </submittedName>
</protein>
<dbReference type="EMBL" id="JAMQBH010000002">
    <property type="protein sequence ID" value="MCM2512724.1"/>
    <property type="molecule type" value="Genomic_DNA"/>
</dbReference>
<dbReference type="InterPro" id="IPR046251">
    <property type="entry name" value="DUF6284"/>
</dbReference>
<evidence type="ECO:0000313" key="2">
    <source>
        <dbReference type="Proteomes" id="UP001523263"/>
    </source>
</evidence>
<dbReference type="RefSeq" id="WP_251097613.1">
    <property type="nucleotide sequence ID" value="NZ_JAMQBH010000002.1"/>
</dbReference>
<dbReference type="Pfam" id="PF19801">
    <property type="entry name" value="DUF6284"/>
    <property type="match status" value="1"/>
</dbReference>
<evidence type="ECO:0000313" key="1">
    <source>
        <dbReference type="EMBL" id="MCM2512724.1"/>
    </source>
</evidence>
<accession>A0ABT0VPY7</accession>
<organism evidence="1 2">
    <name type="scientific">Streptomyces griseoincarnatus</name>
    <dbReference type="NCBI Taxonomy" id="29305"/>
    <lineage>
        <taxon>Bacteria</taxon>
        <taxon>Bacillati</taxon>
        <taxon>Actinomycetota</taxon>
        <taxon>Actinomycetes</taxon>
        <taxon>Kitasatosporales</taxon>
        <taxon>Streptomycetaceae</taxon>
        <taxon>Streptomyces</taxon>
        <taxon>Streptomyces griseoincarnatus group</taxon>
    </lineage>
</organism>